<accession>A0AA47NSY4</accession>
<keyword evidence="3" id="KW-1185">Reference proteome</keyword>
<proteinExistence type="predicted"/>
<protein>
    <submittedName>
        <fullName evidence="2">Uncharacterized protein</fullName>
    </submittedName>
</protein>
<dbReference type="AlphaFoldDB" id="A0AA47NSY4"/>
<evidence type="ECO:0000256" key="1">
    <source>
        <dbReference type="SAM" id="MobiDB-lite"/>
    </source>
</evidence>
<evidence type="ECO:0000313" key="2">
    <source>
        <dbReference type="EMBL" id="KAK0136053.1"/>
    </source>
</evidence>
<sequence>MAEVAESLKEPGVSEVAANQVIEVTGLAKELDSPTRESILEDQLALQVCAQQVQTVEPSGSVRKAVILSQTVLSHCVGEPVETPAHLVHTELAGRMMVQSSQMVQSEVGLAKPVRRGEEELEQDVWLDAKEDIVKQEGPEKSEIEPQVCESRVESSQSDTEEAEFLDTTEHAPLEGDGSPEERPTARATCELESEGEDFAIALEDPAVMTLTEMSVVCKELD</sequence>
<evidence type="ECO:0000313" key="3">
    <source>
        <dbReference type="Proteomes" id="UP001174136"/>
    </source>
</evidence>
<feature type="region of interest" description="Disordered" evidence="1">
    <location>
        <begin position="136"/>
        <end position="189"/>
    </location>
</feature>
<reference evidence="2" key="1">
    <citation type="journal article" date="2023" name="Front. Mar. Sci.">
        <title>A new Merluccius polli reference genome to investigate the effects of global change in West African waters.</title>
        <authorList>
            <person name="Mateo J.L."/>
            <person name="Blanco-Fernandez C."/>
            <person name="Garcia-Vazquez E."/>
            <person name="Machado-Schiaffino G."/>
        </authorList>
    </citation>
    <scope>NUCLEOTIDE SEQUENCE</scope>
    <source>
        <strain evidence="2">C29</strain>
        <tissue evidence="2">Fin</tissue>
    </source>
</reference>
<gene>
    <name evidence="2" type="ORF">N1851_028054</name>
</gene>
<comment type="caution">
    <text evidence="2">The sequence shown here is derived from an EMBL/GenBank/DDBJ whole genome shotgun (WGS) entry which is preliminary data.</text>
</comment>
<dbReference type="Proteomes" id="UP001174136">
    <property type="component" value="Unassembled WGS sequence"/>
</dbReference>
<dbReference type="EMBL" id="JAOPHQ010005260">
    <property type="protein sequence ID" value="KAK0136053.1"/>
    <property type="molecule type" value="Genomic_DNA"/>
</dbReference>
<organism evidence="2 3">
    <name type="scientific">Merluccius polli</name>
    <name type="common">Benguela hake</name>
    <name type="synonym">Merluccius cadenati</name>
    <dbReference type="NCBI Taxonomy" id="89951"/>
    <lineage>
        <taxon>Eukaryota</taxon>
        <taxon>Metazoa</taxon>
        <taxon>Chordata</taxon>
        <taxon>Craniata</taxon>
        <taxon>Vertebrata</taxon>
        <taxon>Euteleostomi</taxon>
        <taxon>Actinopterygii</taxon>
        <taxon>Neopterygii</taxon>
        <taxon>Teleostei</taxon>
        <taxon>Neoteleostei</taxon>
        <taxon>Acanthomorphata</taxon>
        <taxon>Zeiogadaria</taxon>
        <taxon>Gadariae</taxon>
        <taxon>Gadiformes</taxon>
        <taxon>Gadoidei</taxon>
        <taxon>Merlucciidae</taxon>
        <taxon>Merluccius</taxon>
    </lineage>
</organism>
<name>A0AA47NSY4_MERPO</name>
<feature type="compositionally biased region" description="Basic and acidic residues" evidence="1">
    <location>
        <begin position="168"/>
        <end position="185"/>
    </location>
</feature>